<protein>
    <submittedName>
        <fullName evidence="3">F-box domain-containing protein</fullName>
    </submittedName>
</protein>
<dbReference type="InterPro" id="IPR001810">
    <property type="entry name" value="F-box_dom"/>
</dbReference>
<reference evidence="3" key="1">
    <citation type="submission" date="2016-11" db="UniProtKB">
        <authorList>
            <consortium name="WormBaseParasite"/>
        </authorList>
    </citation>
    <scope>IDENTIFICATION</scope>
</reference>
<evidence type="ECO:0000313" key="2">
    <source>
        <dbReference type="Proteomes" id="UP000095281"/>
    </source>
</evidence>
<accession>A0A1I8BR91</accession>
<organism evidence="2 3">
    <name type="scientific">Meloidogyne hapla</name>
    <name type="common">Root-knot nematode worm</name>
    <dbReference type="NCBI Taxonomy" id="6305"/>
    <lineage>
        <taxon>Eukaryota</taxon>
        <taxon>Metazoa</taxon>
        <taxon>Ecdysozoa</taxon>
        <taxon>Nematoda</taxon>
        <taxon>Chromadorea</taxon>
        <taxon>Rhabditida</taxon>
        <taxon>Tylenchina</taxon>
        <taxon>Tylenchomorpha</taxon>
        <taxon>Tylenchoidea</taxon>
        <taxon>Meloidogynidae</taxon>
        <taxon>Meloidogyninae</taxon>
        <taxon>Meloidogyne</taxon>
    </lineage>
</organism>
<dbReference type="PROSITE" id="PS50181">
    <property type="entry name" value="FBOX"/>
    <property type="match status" value="1"/>
</dbReference>
<name>A0A1I8BR91_MELHA</name>
<sequence length="330" mass="37552">MHSSLLSLLPNETLEDIFKFVSYKNLCFNIRQTNYLFSQLSSKLIDQLYPRQLSLTITDGTHVKNCIVSNPPLLNARPNELRTFKVPRFLPKGLPPANIKFDHIRNDGRINDHFLKFLERIRPSINAYVMEIISFGKFNKNLNSAWISLDALFLKLPARCLHISVDSNDAFLSEQFFSSPFVARCLSLRIRNAVQGFDNIALSNWLLNLTMKRKLTFDVFLTQWKESSDFIGNIHMLLGALKEEAIKNPNFAASFKITIYNIGDFPISEFAVPGKINFNYIGSGYKNSLQIISGNFCDKQNYGNKYSPLAEAIADSDVGIENIVTNITFD</sequence>
<dbReference type="AlphaFoldDB" id="A0A1I8BR91"/>
<dbReference type="Proteomes" id="UP000095281">
    <property type="component" value="Unplaced"/>
</dbReference>
<evidence type="ECO:0000259" key="1">
    <source>
        <dbReference type="PROSITE" id="PS50181"/>
    </source>
</evidence>
<proteinExistence type="predicted"/>
<dbReference type="WBParaSite" id="MhA1_Contig463.frz3.gene1">
    <property type="protein sequence ID" value="MhA1_Contig463.frz3.gene1"/>
    <property type="gene ID" value="MhA1_Contig463.frz3.gene1"/>
</dbReference>
<feature type="domain" description="F-box" evidence="1">
    <location>
        <begin position="3"/>
        <end position="52"/>
    </location>
</feature>
<evidence type="ECO:0000313" key="3">
    <source>
        <dbReference type="WBParaSite" id="MhA1_Contig463.frz3.gene1"/>
    </source>
</evidence>
<keyword evidence="2" id="KW-1185">Reference proteome</keyword>